<comment type="caution">
    <text evidence="3">The sequence shown here is derived from an EMBL/GenBank/DDBJ whole genome shotgun (WGS) entry which is preliminary data.</text>
</comment>
<feature type="transmembrane region" description="Helical" evidence="2">
    <location>
        <begin position="65"/>
        <end position="85"/>
    </location>
</feature>
<evidence type="ECO:0000256" key="2">
    <source>
        <dbReference type="SAM" id="Phobius"/>
    </source>
</evidence>
<evidence type="ECO:0000313" key="4">
    <source>
        <dbReference type="EMBL" id="MBB5471798.1"/>
    </source>
</evidence>
<dbReference type="EMBL" id="JACHDN010000001">
    <property type="protein sequence ID" value="MBB5471798.1"/>
    <property type="molecule type" value="Genomic_DNA"/>
</dbReference>
<dbReference type="AlphaFoldDB" id="A0A511FE63"/>
<reference evidence="3 5" key="1">
    <citation type="submission" date="2019-07" db="EMBL/GenBank/DDBJ databases">
        <title>Whole genome shotgun sequence of Cellulomonas hominis NBRC 16055.</title>
        <authorList>
            <person name="Hosoyama A."/>
            <person name="Uohara A."/>
            <person name="Ohji S."/>
            <person name="Ichikawa N."/>
        </authorList>
    </citation>
    <scope>NUCLEOTIDE SEQUENCE [LARGE SCALE GENOMIC DNA]</scope>
    <source>
        <strain evidence="3 5">NBRC 16055</strain>
    </source>
</reference>
<name>A0A511FE63_9CELL</name>
<feature type="transmembrane region" description="Helical" evidence="2">
    <location>
        <begin position="12"/>
        <end position="33"/>
    </location>
</feature>
<protein>
    <submittedName>
        <fullName evidence="3">Uncharacterized protein</fullName>
    </submittedName>
</protein>
<evidence type="ECO:0000256" key="1">
    <source>
        <dbReference type="SAM" id="MobiDB-lite"/>
    </source>
</evidence>
<gene>
    <name evidence="3" type="ORF">CHO01_20000</name>
    <name evidence="4" type="ORF">HNR08_000534</name>
</gene>
<evidence type="ECO:0000313" key="3">
    <source>
        <dbReference type="EMBL" id="GEL46884.1"/>
    </source>
</evidence>
<dbReference type="Proteomes" id="UP000564629">
    <property type="component" value="Unassembled WGS sequence"/>
</dbReference>
<reference evidence="4 6" key="2">
    <citation type="submission" date="2020-08" db="EMBL/GenBank/DDBJ databases">
        <title>Sequencing the genomes of 1000 actinobacteria strains.</title>
        <authorList>
            <person name="Klenk H.-P."/>
        </authorList>
    </citation>
    <scope>NUCLEOTIDE SEQUENCE [LARGE SCALE GENOMIC DNA]</scope>
    <source>
        <strain evidence="4 6">DSM 9581</strain>
    </source>
</reference>
<keyword evidence="2" id="KW-1133">Transmembrane helix</keyword>
<keyword evidence="5" id="KW-1185">Reference proteome</keyword>
<keyword evidence="2" id="KW-0812">Transmembrane</keyword>
<feature type="transmembrane region" description="Helical" evidence="2">
    <location>
        <begin position="121"/>
        <end position="140"/>
    </location>
</feature>
<feature type="transmembrane region" description="Helical" evidence="2">
    <location>
        <begin position="39"/>
        <end position="58"/>
    </location>
</feature>
<keyword evidence="2" id="KW-0472">Membrane</keyword>
<accession>A0A511FE63</accession>
<dbReference type="EMBL" id="BJVQ01000025">
    <property type="protein sequence ID" value="GEL46884.1"/>
    <property type="molecule type" value="Genomic_DNA"/>
</dbReference>
<dbReference type="RefSeq" id="WP_146837390.1">
    <property type="nucleotide sequence ID" value="NZ_BJVQ01000025.1"/>
</dbReference>
<evidence type="ECO:0000313" key="6">
    <source>
        <dbReference type="Proteomes" id="UP000564629"/>
    </source>
</evidence>
<organism evidence="3 5">
    <name type="scientific">Cellulomonas hominis</name>
    <dbReference type="NCBI Taxonomy" id="156981"/>
    <lineage>
        <taxon>Bacteria</taxon>
        <taxon>Bacillati</taxon>
        <taxon>Actinomycetota</taxon>
        <taxon>Actinomycetes</taxon>
        <taxon>Micrococcales</taxon>
        <taxon>Cellulomonadaceae</taxon>
        <taxon>Cellulomonas</taxon>
    </lineage>
</organism>
<evidence type="ECO:0000313" key="5">
    <source>
        <dbReference type="Proteomes" id="UP000321723"/>
    </source>
</evidence>
<feature type="region of interest" description="Disordered" evidence="1">
    <location>
        <begin position="184"/>
        <end position="205"/>
    </location>
</feature>
<sequence>MDRSPLLRALVAGRLVGVAGAVLGLGSGAHVLAGGGLPSAAALLLVGAPVLVGAAALARRPLSVPVVLPLALAGQLGVHAGLTWLSPGGAAAAVVPGVHLHGADAVEVAGSAAHAHAASPVMLAAHAAALVVTVLLLVGTERGVAGLVRRWSAMLPALLGRAHRATGAVRGPVVAPVRGVRPLPAGRGGVGRRGPPGVPHPATAA</sequence>
<proteinExistence type="predicted"/>
<dbReference type="Proteomes" id="UP000321723">
    <property type="component" value="Unassembled WGS sequence"/>
</dbReference>